<accession>A0AAN6H2G0</accession>
<feature type="region of interest" description="Disordered" evidence="1">
    <location>
        <begin position="23"/>
        <end position="88"/>
    </location>
</feature>
<feature type="compositionally biased region" description="Basic and acidic residues" evidence="1">
    <location>
        <begin position="216"/>
        <end position="230"/>
    </location>
</feature>
<feature type="region of interest" description="Disordered" evidence="1">
    <location>
        <begin position="285"/>
        <end position="305"/>
    </location>
</feature>
<name>A0AAN6H2G0_9PEZI</name>
<feature type="compositionally biased region" description="Low complexity" evidence="1">
    <location>
        <begin position="355"/>
        <end position="364"/>
    </location>
</feature>
<feature type="compositionally biased region" description="Basic and acidic residues" evidence="1">
    <location>
        <begin position="45"/>
        <end position="66"/>
    </location>
</feature>
<feature type="compositionally biased region" description="Low complexity" evidence="1">
    <location>
        <begin position="201"/>
        <end position="210"/>
    </location>
</feature>
<feature type="compositionally biased region" description="Basic residues" evidence="1">
    <location>
        <begin position="509"/>
        <end position="518"/>
    </location>
</feature>
<reference evidence="2" key="1">
    <citation type="submission" date="2023-06" db="EMBL/GenBank/DDBJ databases">
        <title>Black Yeasts Isolated from many extreme environments.</title>
        <authorList>
            <person name="Coleine C."/>
            <person name="Stajich J.E."/>
            <person name="Selbmann L."/>
        </authorList>
    </citation>
    <scope>NUCLEOTIDE SEQUENCE</scope>
    <source>
        <strain evidence="2">CCFEE 5200</strain>
    </source>
</reference>
<dbReference type="EMBL" id="JAUJLE010000640">
    <property type="protein sequence ID" value="KAK0952086.1"/>
    <property type="molecule type" value="Genomic_DNA"/>
</dbReference>
<keyword evidence="3" id="KW-1185">Reference proteome</keyword>
<gene>
    <name evidence="2" type="ORF">LTR91_024607</name>
</gene>
<feature type="compositionally biased region" description="Basic and acidic residues" evidence="1">
    <location>
        <begin position="474"/>
        <end position="493"/>
    </location>
</feature>
<feature type="compositionally biased region" description="Polar residues" evidence="1">
    <location>
        <begin position="521"/>
        <end position="532"/>
    </location>
</feature>
<evidence type="ECO:0000256" key="1">
    <source>
        <dbReference type="SAM" id="MobiDB-lite"/>
    </source>
</evidence>
<proteinExistence type="predicted"/>
<evidence type="ECO:0000313" key="2">
    <source>
        <dbReference type="EMBL" id="KAK0952086.1"/>
    </source>
</evidence>
<feature type="compositionally biased region" description="Low complexity" evidence="1">
    <location>
        <begin position="498"/>
        <end position="508"/>
    </location>
</feature>
<feature type="compositionally biased region" description="Polar residues" evidence="1">
    <location>
        <begin position="176"/>
        <end position="200"/>
    </location>
</feature>
<feature type="region of interest" description="Disordered" evidence="1">
    <location>
        <begin position="176"/>
        <end position="230"/>
    </location>
</feature>
<comment type="caution">
    <text evidence="2">The sequence shown here is derived from an EMBL/GenBank/DDBJ whole genome shotgun (WGS) entry which is preliminary data.</text>
</comment>
<organism evidence="2 3">
    <name type="scientific">Friedmanniomyces endolithicus</name>
    <dbReference type="NCBI Taxonomy" id="329885"/>
    <lineage>
        <taxon>Eukaryota</taxon>
        <taxon>Fungi</taxon>
        <taxon>Dikarya</taxon>
        <taxon>Ascomycota</taxon>
        <taxon>Pezizomycotina</taxon>
        <taxon>Dothideomycetes</taxon>
        <taxon>Dothideomycetidae</taxon>
        <taxon>Mycosphaerellales</taxon>
        <taxon>Teratosphaeriaceae</taxon>
        <taxon>Friedmanniomyces</taxon>
    </lineage>
</organism>
<evidence type="ECO:0000313" key="3">
    <source>
        <dbReference type="Proteomes" id="UP001175353"/>
    </source>
</evidence>
<feature type="compositionally biased region" description="Low complexity" evidence="1">
    <location>
        <begin position="288"/>
        <end position="301"/>
    </location>
</feature>
<protein>
    <submittedName>
        <fullName evidence="2">Uncharacterized protein</fullName>
    </submittedName>
</protein>
<dbReference type="AlphaFoldDB" id="A0AAN6H2G0"/>
<dbReference type="Proteomes" id="UP001175353">
    <property type="component" value="Unassembled WGS sequence"/>
</dbReference>
<feature type="region of interest" description="Disordered" evidence="1">
    <location>
        <begin position="321"/>
        <end position="552"/>
    </location>
</feature>
<sequence>MEAMTTSFPTAIPGQINKIVFYSGPPSDKKRQRIAKHAGAAPVLDKTRSQARRDAAADLQESRNSFESRTVCPGSADYSTAPATREARADERRLYGPSFGLDSNFEKSRVVSMPGLVEDAPLCSFDFAKIWEGMDGDAWYPGGNRGASIDAPLSDLDTTSHLPVNDVGAVIPSSIAPRQSDLSIPPQTVPESTSQNPRITASSLSSASSSTPQDVNQDRDHTPQDPMGRLELDDTLISPLHSLPVAEGATSELQPELESLENLPSPRAACAFPVTEEGAGVPLHALRGISSPSHSESGNGSTCSSNVADAVDALCSLAEHRPPSPACRIDSKQAQRLPDGIDGRCGPSGSRDLSNDTNKASSASSDDKDLPVVPSRRRRPQSEGHSLAVQRNADLTSSKRRRSLPVASDADSPWPPQKRFRRRRVAASDAVSERGEADVARQTGRPNDDGSPIFSQKGHGPFANCVTDGTSSHTIERGVEVHQTRSHNDREGDGAGDGANAARPLSPGLKRRKRRSRAPQRLTSRITSMLDSNTRERNFSSPPTASQPRRGWRLHRQGSHAITDLAPKKSPVRFQTPNLTTSRSGMLIGSLAARADMASFTTEFDGRIPGSLWRA</sequence>